<feature type="domain" description="Transcription factor spt8 beta-propeller" evidence="4">
    <location>
        <begin position="475"/>
        <end position="636"/>
    </location>
</feature>
<feature type="compositionally biased region" description="Acidic residues" evidence="3">
    <location>
        <begin position="70"/>
        <end position="79"/>
    </location>
</feature>
<feature type="region of interest" description="Disordered" evidence="3">
    <location>
        <begin position="1"/>
        <end position="123"/>
    </location>
</feature>
<accession>A0A1R1XQZ4</accession>
<evidence type="ECO:0000256" key="1">
    <source>
        <dbReference type="ARBA" id="ARBA00022574"/>
    </source>
</evidence>
<dbReference type="SUPFAM" id="SSF50978">
    <property type="entry name" value="WD40 repeat-like"/>
    <property type="match status" value="1"/>
</dbReference>
<dbReference type="AlphaFoldDB" id="A0A1R1XQZ4"/>
<comment type="caution">
    <text evidence="5">The sequence shown here is derived from an EMBL/GenBank/DDBJ whole genome shotgun (WGS) entry which is preliminary data.</text>
</comment>
<reference evidence="6" key="1">
    <citation type="submission" date="2017-01" db="EMBL/GenBank/DDBJ databases">
        <authorList>
            <person name="Wang Y."/>
            <person name="White M."/>
            <person name="Kvist S."/>
            <person name="Moncalvo J.-M."/>
        </authorList>
    </citation>
    <scope>NUCLEOTIDE SEQUENCE [LARGE SCALE GENOMIC DNA]</scope>
    <source>
        <strain evidence="6">ID-206-W2</strain>
    </source>
</reference>
<evidence type="ECO:0000256" key="3">
    <source>
        <dbReference type="SAM" id="MobiDB-lite"/>
    </source>
</evidence>
<dbReference type="InterPro" id="IPR001680">
    <property type="entry name" value="WD40_rpt"/>
</dbReference>
<evidence type="ECO:0000313" key="5">
    <source>
        <dbReference type="EMBL" id="OMJ17077.1"/>
    </source>
</evidence>
<dbReference type="Proteomes" id="UP000187429">
    <property type="component" value="Unassembled WGS sequence"/>
</dbReference>
<keyword evidence="6" id="KW-1185">Reference proteome</keyword>
<feature type="compositionally biased region" description="Polar residues" evidence="3">
    <location>
        <begin position="36"/>
        <end position="50"/>
    </location>
</feature>
<dbReference type="PANTHER" id="PTHR19848:SF8">
    <property type="entry name" value="F-BOX AND WD REPEAT DOMAIN CONTAINING 7"/>
    <property type="match status" value="1"/>
</dbReference>
<name>A0A1R1XQZ4_9FUNG</name>
<feature type="compositionally biased region" description="Basic and acidic residues" evidence="3">
    <location>
        <begin position="1"/>
        <end position="14"/>
    </location>
</feature>
<dbReference type="InterPro" id="IPR036322">
    <property type="entry name" value="WD40_repeat_dom_sf"/>
</dbReference>
<dbReference type="Gene3D" id="2.130.10.10">
    <property type="entry name" value="YVTN repeat-like/Quinoprotein amine dehydrogenase"/>
    <property type="match status" value="2"/>
</dbReference>
<dbReference type="SMART" id="SM00320">
    <property type="entry name" value="WD40"/>
    <property type="match status" value="4"/>
</dbReference>
<evidence type="ECO:0000259" key="4">
    <source>
        <dbReference type="Pfam" id="PF23798"/>
    </source>
</evidence>
<protein>
    <submittedName>
        <fullName evidence="5">Transcription factor spt8</fullName>
    </submittedName>
</protein>
<evidence type="ECO:0000313" key="6">
    <source>
        <dbReference type="Proteomes" id="UP000187429"/>
    </source>
</evidence>
<evidence type="ECO:0000256" key="2">
    <source>
        <dbReference type="ARBA" id="ARBA00022737"/>
    </source>
</evidence>
<keyword evidence="2" id="KW-0677">Repeat</keyword>
<dbReference type="OrthoDB" id="10260946at2759"/>
<dbReference type="InterPro" id="IPR057544">
    <property type="entry name" value="Beta-prop_SPT8"/>
</dbReference>
<proteinExistence type="predicted"/>
<organism evidence="5 6">
    <name type="scientific">Smittium culicis</name>
    <dbReference type="NCBI Taxonomy" id="133412"/>
    <lineage>
        <taxon>Eukaryota</taxon>
        <taxon>Fungi</taxon>
        <taxon>Fungi incertae sedis</taxon>
        <taxon>Zoopagomycota</taxon>
        <taxon>Kickxellomycotina</taxon>
        <taxon>Harpellomycetes</taxon>
        <taxon>Harpellales</taxon>
        <taxon>Legeriomycetaceae</taxon>
        <taxon>Smittium</taxon>
    </lineage>
</organism>
<dbReference type="Pfam" id="PF23798">
    <property type="entry name" value="Beta-prop_SPT8"/>
    <property type="match status" value="2"/>
</dbReference>
<dbReference type="InterPro" id="IPR015943">
    <property type="entry name" value="WD40/YVTN_repeat-like_dom_sf"/>
</dbReference>
<feature type="compositionally biased region" description="Basic and acidic residues" evidence="3">
    <location>
        <begin position="80"/>
        <end position="123"/>
    </location>
</feature>
<gene>
    <name evidence="5" type="ORF">AYI69_g7575</name>
</gene>
<keyword evidence="1" id="KW-0853">WD repeat</keyword>
<dbReference type="PANTHER" id="PTHR19848">
    <property type="entry name" value="WD40 REPEAT PROTEIN"/>
    <property type="match status" value="1"/>
</dbReference>
<dbReference type="EMBL" id="LSSM01003694">
    <property type="protein sequence ID" value="OMJ17077.1"/>
    <property type="molecule type" value="Genomic_DNA"/>
</dbReference>
<feature type="domain" description="Transcription factor spt8 beta-propeller" evidence="4">
    <location>
        <begin position="329"/>
        <end position="431"/>
    </location>
</feature>
<sequence>MEKNIDDDFLEKEFFGGSSDEELEELEFSPKDVNELSENGENSLAKNSAPKTPEENIEQSSENLIASTDAIEDKDDKDDGGDKNIIVDKVDKENMEVKDVKHLNDDKRLNDEKNNKGVKGDDIKDVKKCNDITEDKCVNKDKDNNEVKECKNVKLDKNVKGDKFDNENKAIDEKIIEQTKIDNSSQEIVKVEELSVANSDNIIIDSNKENSSKADSNIDFSSSNPENTLAENTGIITKGIVTDADGKENIESIETNSAIKKSDSDIDLLEGVVPVHIKKTNSHAIKLDKVEKREHEHRPLDRYSKTSILLNPPKKRIKPDPSYKICKKYDIVPYVSALLNFETYSITATRNMRWLFTGGEDGHIYKWDFFSSMNGKTMLTQWQRHQQVESVTKAGVMSSYFFHKETEETPMNLSPVYSMDVHSEGLWLVSGKKYWDLNTGGISRSFEGHISQLSCGSFQPINSDFASGLNSRIPLFMTTSVDGSTLLWDIRDKSALPMKITPPPKTPPWALSSCWSADGKRIHVGRRNSTIDEFDIVAGKLLRSLRLPSSSGPVSQVCPLPNNNSILSASFDNLRVWDLSTNVEKRGFVQFQIIPAHHGATISQMYIDESGKYLATAVGSREWDGTGTNTILFYEISTV</sequence>